<feature type="transmembrane region" description="Helical" evidence="1">
    <location>
        <begin position="248"/>
        <end position="274"/>
    </location>
</feature>
<reference evidence="2 3" key="1">
    <citation type="submission" date="2020-06" db="EMBL/GenBank/DDBJ databases">
        <title>Complete genome of Azosprillum oryzae KACC14407.</title>
        <authorList>
            <person name="Kim M."/>
            <person name="Park Y.-J."/>
            <person name="Shin J.-H."/>
        </authorList>
    </citation>
    <scope>NUCLEOTIDE SEQUENCE [LARGE SCALE GENOMIC DNA]</scope>
    <source>
        <strain evidence="2 3">KACC 14407</strain>
    </source>
</reference>
<dbReference type="Proteomes" id="UP000509702">
    <property type="component" value="Chromosome"/>
</dbReference>
<proteinExistence type="predicted"/>
<dbReference type="EMBL" id="CP054619">
    <property type="protein sequence ID" value="QKS51911.1"/>
    <property type="molecule type" value="Genomic_DNA"/>
</dbReference>
<dbReference type="Pfam" id="PF09955">
    <property type="entry name" value="DUF2189"/>
    <property type="match status" value="1"/>
</dbReference>
<feature type="transmembrane region" description="Helical" evidence="1">
    <location>
        <begin position="148"/>
        <end position="171"/>
    </location>
</feature>
<keyword evidence="1" id="KW-0812">Transmembrane</keyword>
<dbReference type="AlphaFoldDB" id="A0A6N1AJL9"/>
<dbReference type="InterPro" id="IPR018692">
    <property type="entry name" value="DUF2189"/>
</dbReference>
<keyword evidence="1" id="KW-0472">Membrane</keyword>
<gene>
    <name evidence="2" type="ORF">HUE56_15860</name>
</gene>
<keyword evidence="3" id="KW-1185">Reference proteome</keyword>
<feature type="transmembrane region" description="Helical" evidence="1">
    <location>
        <begin position="191"/>
        <end position="215"/>
    </location>
</feature>
<dbReference type="OrthoDB" id="9809543at2"/>
<feature type="transmembrane region" description="Helical" evidence="1">
    <location>
        <begin position="98"/>
        <end position="117"/>
    </location>
</feature>
<evidence type="ECO:0000313" key="3">
    <source>
        <dbReference type="Proteomes" id="UP000509702"/>
    </source>
</evidence>
<organism evidence="2 3">
    <name type="scientific">Azospirillum oryzae</name>
    <dbReference type="NCBI Taxonomy" id="286727"/>
    <lineage>
        <taxon>Bacteria</taxon>
        <taxon>Pseudomonadati</taxon>
        <taxon>Pseudomonadota</taxon>
        <taxon>Alphaproteobacteria</taxon>
        <taxon>Rhodospirillales</taxon>
        <taxon>Azospirillaceae</taxon>
        <taxon>Azospirillum</taxon>
    </lineage>
</organism>
<accession>A0A6N1AJL9</accession>
<dbReference type="KEGG" id="aoz:HUE56_15860"/>
<evidence type="ECO:0000313" key="2">
    <source>
        <dbReference type="EMBL" id="QKS51911.1"/>
    </source>
</evidence>
<evidence type="ECO:0000256" key="1">
    <source>
        <dbReference type="SAM" id="Phobius"/>
    </source>
</evidence>
<keyword evidence="1" id="KW-1133">Transmembrane helix</keyword>
<name>A0A6N1AJL9_9PROT</name>
<protein>
    <submittedName>
        <fullName evidence="2">DUF2189 domain-containing protein</fullName>
    </submittedName>
</protein>
<sequence>MSAGGRCPWFMGRAVNMVDMTSFRGSVQSPQTHTPGHTPAWLPPIRTVEIDRPWVWLSSAWQDMMAAPAISFAYGALAVISSLVLVVGLAMLDMEYLLLPMAAGFMLVGPLFAVGLYETSRLLELGERPTFGKVVAAYRRNGVQIAGVGLVLMLAMLAWIRVAFLIFALFFSGEPPALDQLVDRIFFSAETIPFLLTGTVFGGIIATAVFSIAVVSVPMLLDRETDVFTAMATSIAVVRANIKPMIAWAFLIALFMSAGMVTAFLGLAIALPVIGHASWHCYRDLVGIGR</sequence>
<feature type="transmembrane region" description="Helical" evidence="1">
    <location>
        <begin position="72"/>
        <end position="92"/>
    </location>
</feature>